<feature type="transmembrane region" description="Helical" evidence="1">
    <location>
        <begin position="67"/>
        <end position="89"/>
    </location>
</feature>
<keyword evidence="1" id="KW-1133">Transmembrane helix</keyword>
<feature type="transmembrane region" description="Helical" evidence="1">
    <location>
        <begin position="225"/>
        <end position="248"/>
    </location>
</feature>
<dbReference type="Proteomes" id="UP000830631">
    <property type="component" value="Chromosome"/>
</dbReference>
<dbReference type="EMBL" id="CP078078">
    <property type="protein sequence ID" value="UPL19103.1"/>
    <property type="molecule type" value="Genomic_DNA"/>
</dbReference>
<keyword evidence="3" id="KW-1185">Reference proteome</keyword>
<feature type="transmembrane region" description="Helical" evidence="1">
    <location>
        <begin position="268"/>
        <end position="292"/>
    </location>
</feature>
<keyword evidence="1" id="KW-0472">Membrane</keyword>
<evidence type="ECO:0008006" key="4">
    <source>
        <dbReference type="Google" id="ProtNLM"/>
    </source>
</evidence>
<proteinExistence type="predicted"/>
<evidence type="ECO:0000256" key="1">
    <source>
        <dbReference type="SAM" id="Phobius"/>
    </source>
</evidence>
<keyword evidence="1" id="KW-0812">Transmembrane</keyword>
<organism evidence="2 3">
    <name type="scientific">Microbacterium aurugineum</name>
    <dbReference type="NCBI Taxonomy" id="2851642"/>
    <lineage>
        <taxon>Bacteria</taxon>
        <taxon>Bacillati</taxon>
        <taxon>Actinomycetota</taxon>
        <taxon>Actinomycetes</taxon>
        <taxon>Micrococcales</taxon>
        <taxon>Microbacteriaceae</taxon>
        <taxon>Microbacterium</taxon>
    </lineage>
</organism>
<name>A0ABY4J670_9MICO</name>
<feature type="transmembrane region" description="Helical" evidence="1">
    <location>
        <begin position="132"/>
        <end position="150"/>
    </location>
</feature>
<protein>
    <recommendedName>
        <fullName evidence="4">Integral membrane protein</fullName>
    </recommendedName>
</protein>
<reference evidence="2 3" key="1">
    <citation type="submission" date="2021-06" db="EMBL/GenBank/DDBJ databases">
        <title>Genome-based taxonomic framework of Microbacterium strains isolated from marine environment, the description of four new species and reclassification of four preexisting species.</title>
        <authorList>
            <person name="Lee S.D."/>
            <person name="Kim S.-M."/>
            <person name="Byeon Y.-S."/>
            <person name="Yang H.L."/>
            <person name="Kim I.S."/>
        </authorList>
    </citation>
    <scope>NUCLEOTIDE SEQUENCE [LARGE SCALE GENOMIC DNA]</scope>
    <source>
        <strain evidence="2 3">KSW4-10</strain>
    </source>
</reference>
<feature type="transmembrane region" description="Helical" evidence="1">
    <location>
        <begin position="96"/>
        <end position="120"/>
    </location>
</feature>
<dbReference type="RefSeq" id="WP_261811690.1">
    <property type="nucleotide sequence ID" value="NZ_CP078078.1"/>
</dbReference>
<evidence type="ECO:0000313" key="3">
    <source>
        <dbReference type="Proteomes" id="UP000830631"/>
    </source>
</evidence>
<accession>A0ABY4J670</accession>
<sequence>MTESPVVAADPIERSRALPLFLGIGGAVLGLLPWAIAGTLPLQNLWASPTMPEDMPFVLLPLSQYQATLLFSLVLLGGVFAGIAVHVVARRRDVAVWPAALGVAVVHLVAIMQSFGVLAGGLGLGRGGDSRAMLYFAGILGGVIVAALLAQLGVWMTSRRSIGVAALGVALAAVPFGSWVGRWFLAFTGEVFPLVFLPELLRWIPAIVVGAALVWCGVRPAPRIVVWVVALLSLWLVPALFTAIQYGLGMRVLDGDVAEMARVSVQLFPMVLAEVWLPVVVALVIAVVGTVVRMVVERDRPREVTGERVL</sequence>
<evidence type="ECO:0000313" key="2">
    <source>
        <dbReference type="EMBL" id="UPL19103.1"/>
    </source>
</evidence>
<feature type="transmembrane region" description="Helical" evidence="1">
    <location>
        <begin position="20"/>
        <end position="47"/>
    </location>
</feature>
<gene>
    <name evidence="2" type="ORF">KV397_15700</name>
</gene>
<feature type="transmembrane region" description="Helical" evidence="1">
    <location>
        <begin position="162"/>
        <end position="180"/>
    </location>
</feature>
<feature type="transmembrane region" description="Helical" evidence="1">
    <location>
        <begin position="200"/>
        <end position="218"/>
    </location>
</feature>